<keyword evidence="1" id="KW-0472">Membrane</keyword>
<name>A0A9Q0MYE1_9DIPT</name>
<organism evidence="3 4">
    <name type="scientific">Pseudolycoriella hygida</name>
    <dbReference type="NCBI Taxonomy" id="35572"/>
    <lineage>
        <taxon>Eukaryota</taxon>
        <taxon>Metazoa</taxon>
        <taxon>Ecdysozoa</taxon>
        <taxon>Arthropoda</taxon>
        <taxon>Hexapoda</taxon>
        <taxon>Insecta</taxon>
        <taxon>Pterygota</taxon>
        <taxon>Neoptera</taxon>
        <taxon>Endopterygota</taxon>
        <taxon>Diptera</taxon>
        <taxon>Nematocera</taxon>
        <taxon>Sciaroidea</taxon>
        <taxon>Sciaridae</taxon>
        <taxon>Pseudolycoriella</taxon>
    </lineage>
</organism>
<protein>
    <recommendedName>
        <fullName evidence="2">Fibronectin type III domain-containing protein</fullName>
    </recommendedName>
</protein>
<gene>
    <name evidence="3" type="ORF">Bhyg_11660</name>
</gene>
<dbReference type="Proteomes" id="UP001151699">
    <property type="component" value="Chromosome X"/>
</dbReference>
<feature type="transmembrane region" description="Helical" evidence="1">
    <location>
        <begin position="68"/>
        <end position="86"/>
    </location>
</feature>
<proteinExistence type="predicted"/>
<evidence type="ECO:0000313" key="4">
    <source>
        <dbReference type="Proteomes" id="UP001151699"/>
    </source>
</evidence>
<sequence>MKFKLDFSTTERPTVSQISAEWGSDWQGPPVIVEVLETSSTDLSQNAIAVNGTNIQEGPKIIVRAEEVLIVVLVLILWVAAIALFFNRWGKIRMLEPYQPKFQQAHRSSCPLVDIESLSPINHQRTSFSRMSMGMSLQIPSGHFGSISGPSGPSMYAVRANQLHIRPRQNSVFVGPQFYIQQAPRKTRSAMDLHSMVLDEAAEPV</sequence>
<comment type="caution">
    <text evidence="3">The sequence shown here is derived from an EMBL/GenBank/DDBJ whole genome shotgun (WGS) entry which is preliminary data.</text>
</comment>
<reference evidence="3" key="1">
    <citation type="submission" date="2022-07" db="EMBL/GenBank/DDBJ databases">
        <authorList>
            <person name="Trinca V."/>
            <person name="Uliana J.V.C."/>
            <person name="Torres T.T."/>
            <person name="Ward R.J."/>
            <person name="Monesi N."/>
        </authorList>
    </citation>
    <scope>NUCLEOTIDE SEQUENCE</scope>
    <source>
        <strain evidence="3">HSMRA1968</strain>
        <tissue evidence="3">Whole embryos</tissue>
    </source>
</reference>
<accession>A0A9Q0MYE1</accession>
<dbReference type="EMBL" id="WJQU01000003">
    <property type="protein sequence ID" value="KAJ6638922.1"/>
    <property type="molecule type" value="Genomic_DNA"/>
</dbReference>
<dbReference type="PANTHER" id="PTHR21104">
    <property type="entry name" value="FIBRONECTIN TYPE III DOMAIN-CONTAINING PROTEIN"/>
    <property type="match status" value="1"/>
</dbReference>
<keyword evidence="4" id="KW-1185">Reference proteome</keyword>
<feature type="domain" description="Fibronectin type III" evidence="2">
    <location>
        <begin position="62"/>
        <end position="197"/>
    </location>
</feature>
<evidence type="ECO:0000313" key="3">
    <source>
        <dbReference type="EMBL" id="KAJ6638922.1"/>
    </source>
</evidence>
<dbReference type="InterPro" id="IPR032073">
    <property type="entry name" value="FNDC5_C"/>
</dbReference>
<dbReference type="PANTHER" id="PTHR21104:SF1">
    <property type="entry name" value="FIBRONECTIN TYPE III DOMAIN-CONTAINING PROTEIN"/>
    <property type="match status" value="1"/>
</dbReference>
<keyword evidence="1" id="KW-1133">Transmembrane helix</keyword>
<evidence type="ECO:0000256" key="1">
    <source>
        <dbReference type="SAM" id="Phobius"/>
    </source>
</evidence>
<keyword evidence="1" id="KW-0812">Transmembrane</keyword>
<evidence type="ECO:0000259" key="2">
    <source>
        <dbReference type="Pfam" id="PF16066"/>
    </source>
</evidence>
<dbReference type="AlphaFoldDB" id="A0A9Q0MYE1"/>
<dbReference type="Pfam" id="PF16066">
    <property type="entry name" value="DUF4808"/>
    <property type="match status" value="1"/>
</dbReference>
<dbReference type="OrthoDB" id="6424355at2759"/>